<feature type="region of interest" description="Disordered" evidence="1">
    <location>
        <begin position="65"/>
        <end position="96"/>
    </location>
</feature>
<sequence>MGSGAGEGGGLHRERAGAVERRDFNGSGGGGLPSRVSGLAARVFDESRRLEEARAARAHRGIRMSRAIRPDNSGEPHVGQAGEDRRIPRIGLMRAG</sequence>
<name>A0A0E1W477_BURPE</name>
<dbReference type="Proteomes" id="UP000001812">
    <property type="component" value="Chromosome I"/>
</dbReference>
<dbReference type="EMBL" id="CM000832">
    <property type="protein sequence ID" value="EET07219.1"/>
    <property type="molecule type" value="Genomic_DNA"/>
</dbReference>
<feature type="compositionally biased region" description="Basic and acidic residues" evidence="1">
    <location>
        <begin position="10"/>
        <end position="24"/>
    </location>
</feature>
<dbReference type="HOGENOM" id="CLU_2615192_0_0_4"/>
<evidence type="ECO:0000313" key="2">
    <source>
        <dbReference type="EMBL" id="EET07219.1"/>
    </source>
</evidence>
<feature type="region of interest" description="Disordered" evidence="1">
    <location>
        <begin position="1"/>
        <end position="36"/>
    </location>
</feature>
<proteinExistence type="predicted"/>
<reference evidence="2" key="1">
    <citation type="submission" date="2009-05" db="EMBL/GenBank/DDBJ databases">
        <authorList>
            <person name="Harkins D.M."/>
            <person name="DeShazer D."/>
            <person name="Woods D.E."/>
            <person name="Brinkac L.M."/>
            <person name="Brown K.A."/>
            <person name="Hung G.C."/>
            <person name="Tuanyok A."/>
            <person name="Zhang B."/>
            <person name="Nierman W.C."/>
        </authorList>
    </citation>
    <scope>NUCLEOTIDE SEQUENCE [LARGE SCALE GENOMIC DNA]</scope>
    <source>
        <strain evidence="2">1710a</strain>
    </source>
</reference>
<accession>A0A0E1W477</accession>
<dbReference type="AlphaFoldDB" id="A0A0E1W477"/>
<evidence type="ECO:0000256" key="1">
    <source>
        <dbReference type="SAM" id="MobiDB-lite"/>
    </source>
</evidence>
<protein>
    <submittedName>
        <fullName evidence="2">Uncharacterized protein</fullName>
    </submittedName>
</protein>
<organism evidence="2">
    <name type="scientific">Burkholderia pseudomallei 1710a</name>
    <dbReference type="NCBI Taxonomy" id="320371"/>
    <lineage>
        <taxon>Bacteria</taxon>
        <taxon>Pseudomonadati</taxon>
        <taxon>Pseudomonadota</taxon>
        <taxon>Betaproteobacteria</taxon>
        <taxon>Burkholderiales</taxon>
        <taxon>Burkholderiaceae</taxon>
        <taxon>Burkholderia</taxon>
        <taxon>pseudomallei group</taxon>
    </lineage>
</organism>
<gene>
    <name evidence="2" type="ORF">BURPS1710A_1546</name>
</gene>
<dbReference type="RefSeq" id="WP_004526432.1">
    <property type="nucleotide sequence ID" value="NZ_CM000832.1"/>
</dbReference>